<dbReference type="AlphaFoldDB" id="A0AAJ5W446"/>
<evidence type="ECO:0008006" key="4">
    <source>
        <dbReference type="Google" id="ProtNLM"/>
    </source>
</evidence>
<keyword evidence="1" id="KW-0732">Signal</keyword>
<dbReference type="Proteomes" id="UP001214530">
    <property type="component" value="Chromosome"/>
</dbReference>
<name>A0AAJ5W446_9SPHI</name>
<evidence type="ECO:0000256" key="1">
    <source>
        <dbReference type="SAM" id="SignalP"/>
    </source>
</evidence>
<evidence type="ECO:0000313" key="3">
    <source>
        <dbReference type="Proteomes" id="UP001214530"/>
    </source>
</evidence>
<proteinExistence type="predicted"/>
<organism evidence="2 3">
    <name type="scientific">Candidatus Pedobacter colombiensis</name>
    <dbReference type="NCBI Taxonomy" id="3121371"/>
    <lineage>
        <taxon>Bacteria</taxon>
        <taxon>Pseudomonadati</taxon>
        <taxon>Bacteroidota</taxon>
        <taxon>Sphingobacteriia</taxon>
        <taxon>Sphingobacteriales</taxon>
        <taxon>Sphingobacteriaceae</taxon>
        <taxon>Pedobacter</taxon>
    </lineage>
</organism>
<gene>
    <name evidence="2" type="ORF">P0Y49_12975</name>
</gene>
<evidence type="ECO:0000313" key="2">
    <source>
        <dbReference type="EMBL" id="WEK17709.1"/>
    </source>
</evidence>
<feature type="signal peptide" evidence="1">
    <location>
        <begin position="1"/>
        <end position="23"/>
    </location>
</feature>
<feature type="chain" id="PRO_5042613301" description="DUF4374 domain-containing protein" evidence="1">
    <location>
        <begin position="24"/>
        <end position="313"/>
    </location>
</feature>
<protein>
    <recommendedName>
        <fullName evidence="4">DUF4374 domain-containing protein</fullName>
    </recommendedName>
</protein>
<sequence>MMKRLNKYLGYALVAALFLSSCKKETTNIFNMFGDVKVTYHSNSPYAVTDYKEVNAGDSVYLEYTVESAKKDMYAIAIFETSAAIPSKIMLDNTQRRSYSGIVKLKMNTRVGKTSYRIWALDNTGIYLGDGNKTITIDVRSDYKYWAGRELYAPDTLEKVKNCYFALTTGELFNYSNGAASSANIDLGLFRTPTFDTNGRLSGYVYNAYSLSATPLPFTAYDISSWTKKGTLFAAPKTGQSAAFLALRTADQIITAGKSAKPTLKAITTGLIAGSLFYFLTPEGKYGAFYVNSISTNNSQKGVFLNVDVKMQN</sequence>
<dbReference type="PROSITE" id="PS51257">
    <property type="entry name" value="PROKAR_LIPOPROTEIN"/>
    <property type="match status" value="1"/>
</dbReference>
<accession>A0AAJ5W446</accession>
<dbReference type="EMBL" id="CP119313">
    <property type="protein sequence ID" value="WEK17709.1"/>
    <property type="molecule type" value="Genomic_DNA"/>
</dbReference>
<reference evidence="2" key="1">
    <citation type="submission" date="2023-03" db="EMBL/GenBank/DDBJ databases">
        <title>Andean soil-derived lignocellulolytic bacterial consortium as a source of novel taxa and putative plastic-active enzymes.</title>
        <authorList>
            <person name="Diaz-Garcia L."/>
            <person name="Chuvochina M."/>
            <person name="Feuerriegel G."/>
            <person name="Bunk B."/>
            <person name="Sproer C."/>
            <person name="Streit W.R."/>
            <person name="Rodriguez L.M."/>
            <person name="Overmann J."/>
            <person name="Jimenez D.J."/>
        </authorList>
    </citation>
    <scope>NUCLEOTIDE SEQUENCE</scope>
    <source>
        <strain evidence="2">MAG 3858</strain>
    </source>
</reference>